<evidence type="ECO:0000259" key="8">
    <source>
        <dbReference type="PROSITE" id="PS50190"/>
    </source>
</evidence>
<dbReference type="InterPro" id="IPR023394">
    <property type="entry name" value="Sec7_C_sf"/>
</dbReference>
<dbReference type="Pfam" id="PF16206">
    <property type="entry name" value="Mon2_C"/>
    <property type="match status" value="1"/>
</dbReference>
<feature type="region of interest" description="Disordered" evidence="7">
    <location>
        <begin position="1980"/>
        <end position="2002"/>
    </location>
</feature>
<organism evidence="9 10">
    <name type="scientific">Chlorella vulgaris</name>
    <name type="common">Green alga</name>
    <dbReference type="NCBI Taxonomy" id="3077"/>
    <lineage>
        <taxon>Eukaryota</taxon>
        <taxon>Viridiplantae</taxon>
        <taxon>Chlorophyta</taxon>
        <taxon>core chlorophytes</taxon>
        <taxon>Trebouxiophyceae</taxon>
        <taxon>Chlorellales</taxon>
        <taxon>Chlorellaceae</taxon>
        <taxon>Chlorella clade</taxon>
        <taxon>Chlorella</taxon>
    </lineage>
</organism>
<dbReference type="InterPro" id="IPR016024">
    <property type="entry name" value="ARM-type_fold"/>
</dbReference>
<dbReference type="GO" id="GO:0005802">
    <property type="term" value="C:trans-Golgi network"/>
    <property type="evidence" value="ECO:0007669"/>
    <property type="project" value="TreeGrafter"/>
</dbReference>
<protein>
    <recommendedName>
        <fullName evidence="8">SEC7 domain-containing protein</fullName>
    </recommendedName>
</protein>
<evidence type="ECO:0000256" key="2">
    <source>
        <dbReference type="ARBA" id="ARBA00004514"/>
    </source>
</evidence>
<dbReference type="InterPro" id="IPR015403">
    <property type="entry name" value="Mon2/Sec7/BIG1-like_HDS"/>
</dbReference>
<dbReference type="SUPFAM" id="SSF48371">
    <property type="entry name" value="ARM repeat"/>
    <property type="match status" value="1"/>
</dbReference>
<dbReference type="Pfam" id="PF16213">
    <property type="entry name" value="DCB"/>
    <property type="match status" value="1"/>
</dbReference>
<dbReference type="Proteomes" id="UP001055712">
    <property type="component" value="Unassembled WGS sequence"/>
</dbReference>
<feature type="region of interest" description="Disordered" evidence="7">
    <location>
        <begin position="1812"/>
        <end position="1835"/>
    </location>
</feature>
<evidence type="ECO:0000256" key="6">
    <source>
        <dbReference type="ARBA" id="ARBA00023136"/>
    </source>
</evidence>
<dbReference type="FunFam" id="1.10.220.20:FF:000002">
    <property type="entry name" value="Brefeldin A-inhibited guanine nucleotide-exchange protein 1"/>
    <property type="match status" value="1"/>
</dbReference>
<dbReference type="Pfam" id="PF09324">
    <property type="entry name" value="Sec7-like_HDS"/>
    <property type="match status" value="1"/>
</dbReference>
<dbReference type="SMART" id="SM00222">
    <property type="entry name" value="Sec7"/>
    <property type="match status" value="1"/>
</dbReference>
<feature type="compositionally biased region" description="Basic and acidic residues" evidence="7">
    <location>
        <begin position="1825"/>
        <end position="1834"/>
    </location>
</feature>
<keyword evidence="6" id="KW-0472">Membrane</keyword>
<dbReference type="GO" id="GO:0005085">
    <property type="term" value="F:guanyl-nucleotide exchange factor activity"/>
    <property type="evidence" value="ECO:0007669"/>
    <property type="project" value="InterPro"/>
</dbReference>
<feature type="region of interest" description="Disordered" evidence="7">
    <location>
        <begin position="395"/>
        <end position="457"/>
    </location>
</feature>
<dbReference type="Gene3D" id="1.10.220.20">
    <property type="match status" value="1"/>
</dbReference>
<feature type="compositionally biased region" description="Low complexity" evidence="7">
    <location>
        <begin position="142"/>
        <end position="155"/>
    </location>
</feature>
<dbReference type="InterPro" id="IPR032691">
    <property type="entry name" value="Mon2/Sec7/BIG1-like_HUS"/>
</dbReference>
<dbReference type="FunFam" id="1.10.1000.11:FF:000003">
    <property type="entry name" value="Brefeldin A-inhibited guanine nucleotide-exchange protein 1"/>
    <property type="match status" value="1"/>
</dbReference>
<dbReference type="InterPro" id="IPR032817">
    <property type="entry name" value="Mon2_C"/>
</dbReference>
<proteinExistence type="predicted"/>
<dbReference type="OrthoDB" id="430364at2759"/>
<feature type="compositionally biased region" description="Low complexity" evidence="7">
    <location>
        <begin position="429"/>
        <end position="443"/>
    </location>
</feature>
<dbReference type="GO" id="GO:0032012">
    <property type="term" value="P:regulation of ARF protein signal transduction"/>
    <property type="evidence" value="ECO:0007669"/>
    <property type="project" value="InterPro"/>
</dbReference>
<reference evidence="9" key="2">
    <citation type="submission" date="2020-11" db="EMBL/GenBank/DDBJ databases">
        <authorList>
            <person name="Cecchin M."/>
            <person name="Marcolungo L."/>
            <person name="Rossato M."/>
            <person name="Girolomoni L."/>
            <person name="Cosentino E."/>
            <person name="Cuine S."/>
            <person name="Li-Beisson Y."/>
            <person name="Delledonne M."/>
            <person name="Ballottari M."/>
        </authorList>
    </citation>
    <scope>NUCLEOTIDE SEQUENCE</scope>
    <source>
        <strain evidence="9">211/11P</strain>
        <tissue evidence="9">Whole cell</tissue>
    </source>
</reference>
<evidence type="ECO:0000256" key="3">
    <source>
        <dbReference type="ARBA" id="ARBA00022448"/>
    </source>
</evidence>
<feature type="region of interest" description="Disordered" evidence="7">
    <location>
        <begin position="122"/>
        <end position="161"/>
    </location>
</feature>
<dbReference type="InterPro" id="IPR000904">
    <property type="entry name" value="Sec7_dom"/>
</dbReference>
<dbReference type="GO" id="GO:0015031">
    <property type="term" value="P:protein transport"/>
    <property type="evidence" value="ECO:0007669"/>
    <property type="project" value="UniProtKB-KW"/>
</dbReference>
<evidence type="ECO:0000256" key="4">
    <source>
        <dbReference type="ARBA" id="ARBA00022490"/>
    </source>
</evidence>
<dbReference type="Pfam" id="PF12783">
    <property type="entry name" value="Sec7-like_HUS"/>
    <property type="match status" value="1"/>
</dbReference>
<dbReference type="SUPFAM" id="SSF48425">
    <property type="entry name" value="Sec7 domain"/>
    <property type="match status" value="1"/>
</dbReference>
<sequence>MAAQSPAALLGPCIERISQGASGRKYNKLRQDAKVLLDKLGTMFVLQQAPPPAMGGGGDHAAPDGAVPATPARQSVAEPAAASPASVAAPGSAADQEAGEQVAVSLEHGEDGEVSFKLTLSPSKAAAPPEEAHTADPGHMPTSPAAGSTSRSATSRRSDAALHHRPGALHDGAARELLSFLRDAVDTRKAPLMEVALDCIQKLISFKLLQGPVHHINHRRDSSSKKKDDEEAGPVVDFDSLPPQAQAVELACRCDDVSDDAVELRLLKALLTAVTSTTLAVHGQALLLVVRACYNIFLTSRSDVNQATAKATLTQMLNVVFQRMEAGSCHVVVPPIVVSDLLGLPPADASNMSAFVQQFLYDVITTVDPFGTVALEIQQGLDDAFATEAPVLGEGELGDEDLLDPSDPTDRQQIHWRRQGGGEDGGGEHQQQAQQQQQAHQAANEASPAAGNGVSPAVSTGALGEAGYAASAASDLTSATAALALSEHRGGSSGKVLSMPAQLQKDAFLVFRALCKLSIRSTEASPGSEITTLRGKVLALELLKILLENSGPLFRSTERFVTAIKQYLCLSLLKNCQSAVPAALRLCCSIFLTLMTKFRKSLKAEIGVFFPMILLRPIEPAVLGATPNAAAAGGGASAPVDIAHKAVVLRCLQAQCEDGQLLVDLFVNYDCDLEGANLFERCVTALVRISQGSLAHEQGAGAHTPLEEQAIRYEALRCLVSLLKSLAAWHKSTTAVVAPAGSGTPAGAAAAGAADGTAGEEVTAGAGDESMLEAGWMEKVAESGLAGTASEGVLPAAGAAGAAAAGGEGDQRQVALLESWKGYKRQWQQGISLFNAKPKKGVGYMQEQGLVGPAPEDVALFLTKTQGLNKTLIGDYLGERDDFNLRVMHCYVDALAFEGMDFDEAIRNFLSGFRLPGEAQKIDRLMEKFAERFVSCNPESFKSADVAYVLAYSVIMLNTDAHNTQVKIKMSKNDFLRNNRGINDGGDLPQDFMEALYDRIITNEIKMKDDPMGLAGAAAADAEAAKAAAGAGWLDTIMNLIPGRAKAASAEPNDDAIRRTHEHLREKAKGATFFEAHDGEAIRPMLDVAWAPLLGAFSVLFEEYEDEYFVGLCLEGFISSVWLTSLLDVEMLRNTFVTSLARFTMLHSPASMRLKHARAFRALLVVAEQNGNYLRECWTEVLRCVSRFELLQQLTAGVPTDALLFAMPDKLGASAADKLKRRIMPRRKGQGEEEGGLAHDSVSSIQNMGLHASTREVDKKHLPPADVMASVDVQELNRLFVNSGRLDSDAIVHFVKTLSAVAREELRPVACPRVFSLAKIVEIAHFNMGRIRLVWTRIWAVLADFFIDVGCHTNLSVAMYAVDSLRQLAMKFLERDELANFSFQNDFLRPFVVVMRHSRAVEIRELIIRCVSQMVLARVANVKSGWKSMFMVFTTAASDESPQIVRLAFDTVEKIVREHFHFITETETTTFTDCVNCLIAFTNNPHSLDVSLNAIAFLRFCALALAEGDIGDVEELPEGSMEAAGRHMDPNAYRIRPTGSDAASPMRGPSAQEPDLPSPLAPNGAAAPSPRTAALNSARGGGGGRIRFTDKDEHMYFWFPLLAGLSELTFDPRPEIRYSALEVLFDILKYHGSSFSPQFWLRVFDSVLLPIFDHVRAEVTDTTTFTDDKRRAEVDSWLYDTCTRTLQHIVDIVVQYYAAVTALLDRILELLLGFVQRTHQALAGVGVAAMVRLIVATGPQLDEERWMMMLQALSTAAGDTLPNVSDLIQHRMTRRTHDSSEYDDGGGGSSDGLRQHFGVQSPPAAVAAAVARLRGSEDDSGGDGTPRRQVDRRSSIFSLGGGAGARRLAEVHVRSGIQLLLVQACSEVYAQHSKVMPPPAAVLLLDTLKGMASHAAAVDADAGLRHSLLLAQAADKVPPERALSDPPLLRLEAEASQAYLSVLLHVQAAAPEAVRAACALEARLTQLCLRNLERFEQQAEAAEEEAARSEGQGVAPAGPAVHSEENRTLAPLAVATLRALLAFSPDAFRAHLKDFFPLLTALISCEYAPPEVQRALSELFAKRIGPMLAS</sequence>
<evidence type="ECO:0000256" key="1">
    <source>
        <dbReference type="ARBA" id="ARBA00004370"/>
    </source>
</evidence>
<feature type="region of interest" description="Disordered" evidence="7">
    <location>
        <begin position="49"/>
        <end position="102"/>
    </location>
</feature>
<accession>A0A9D4TYI2</accession>
<comment type="subcellular location">
    <subcellularLocation>
        <location evidence="2">Cytoplasm</location>
        <location evidence="2">Cytosol</location>
    </subcellularLocation>
    <subcellularLocation>
        <location evidence="1">Membrane</location>
    </subcellularLocation>
</comment>
<dbReference type="PANTHER" id="PTHR10663">
    <property type="entry name" value="GUANYL-NUCLEOTIDE EXCHANGE FACTOR"/>
    <property type="match status" value="1"/>
</dbReference>
<evidence type="ECO:0000256" key="7">
    <source>
        <dbReference type="SAM" id="MobiDB-lite"/>
    </source>
</evidence>
<dbReference type="PANTHER" id="PTHR10663:SF375">
    <property type="entry name" value="LD29171P"/>
    <property type="match status" value="1"/>
</dbReference>
<dbReference type="CDD" id="cd00171">
    <property type="entry name" value="Sec7"/>
    <property type="match status" value="1"/>
</dbReference>
<keyword evidence="4" id="KW-0963">Cytoplasm</keyword>
<dbReference type="PROSITE" id="PS50190">
    <property type="entry name" value="SEC7"/>
    <property type="match status" value="1"/>
</dbReference>
<dbReference type="GO" id="GO:0016020">
    <property type="term" value="C:membrane"/>
    <property type="evidence" value="ECO:0007669"/>
    <property type="project" value="UniProtKB-SubCell"/>
</dbReference>
<feature type="compositionally biased region" description="Basic and acidic residues" evidence="7">
    <location>
        <begin position="219"/>
        <end position="229"/>
    </location>
</feature>
<dbReference type="EMBL" id="SIDB01000001">
    <property type="protein sequence ID" value="KAI3438075.1"/>
    <property type="molecule type" value="Genomic_DNA"/>
</dbReference>
<feature type="region of interest" description="Disordered" evidence="7">
    <location>
        <begin position="1773"/>
        <end position="1797"/>
    </location>
</feature>
<dbReference type="Pfam" id="PF20252">
    <property type="entry name" value="BIG2_C"/>
    <property type="match status" value="1"/>
</dbReference>
<feature type="compositionally biased region" description="Low complexity" evidence="7">
    <location>
        <begin position="63"/>
        <end position="94"/>
    </location>
</feature>
<evidence type="ECO:0000313" key="10">
    <source>
        <dbReference type="Proteomes" id="UP001055712"/>
    </source>
</evidence>
<name>A0A9D4TYI2_CHLVU</name>
<feature type="region of interest" description="Disordered" evidence="7">
    <location>
        <begin position="1523"/>
        <end position="1582"/>
    </location>
</feature>
<keyword evidence="3" id="KW-0813">Transport</keyword>
<evidence type="ECO:0000256" key="5">
    <source>
        <dbReference type="ARBA" id="ARBA00022927"/>
    </source>
</evidence>
<dbReference type="InterPro" id="IPR035999">
    <property type="entry name" value="Sec7_dom_sf"/>
</dbReference>
<dbReference type="InterPro" id="IPR032629">
    <property type="entry name" value="DCB_dom"/>
</dbReference>
<keyword evidence="10" id="KW-1185">Reference proteome</keyword>
<dbReference type="Gene3D" id="1.10.1000.11">
    <property type="entry name" value="Arf Nucleotide-binding Site Opener,domain 2"/>
    <property type="match status" value="1"/>
</dbReference>
<keyword evidence="5" id="KW-0653">Protein transport</keyword>
<feature type="domain" description="SEC7" evidence="8">
    <location>
        <begin position="816"/>
        <end position="1003"/>
    </location>
</feature>
<feature type="region of interest" description="Disordered" evidence="7">
    <location>
        <begin position="215"/>
        <end position="237"/>
    </location>
</feature>
<evidence type="ECO:0000313" key="9">
    <source>
        <dbReference type="EMBL" id="KAI3438075.1"/>
    </source>
</evidence>
<dbReference type="Pfam" id="PF01369">
    <property type="entry name" value="Sec7"/>
    <property type="match status" value="1"/>
</dbReference>
<comment type="caution">
    <text evidence="9">The sequence shown here is derived from an EMBL/GenBank/DDBJ whole genome shotgun (WGS) entry which is preliminary data.</text>
</comment>
<dbReference type="GO" id="GO:0005829">
    <property type="term" value="C:cytosol"/>
    <property type="evidence" value="ECO:0007669"/>
    <property type="project" value="UniProtKB-SubCell"/>
</dbReference>
<reference evidence="9" key="1">
    <citation type="journal article" date="2019" name="Plant J.">
        <title>Chlorella vulgaris genome assembly and annotation reveals the molecular basis for metabolic acclimation to high light conditions.</title>
        <authorList>
            <person name="Cecchin M."/>
            <person name="Marcolungo L."/>
            <person name="Rossato M."/>
            <person name="Girolomoni L."/>
            <person name="Cosentino E."/>
            <person name="Cuine S."/>
            <person name="Li-Beisson Y."/>
            <person name="Delledonne M."/>
            <person name="Ballottari M."/>
        </authorList>
    </citation>
    <scope>NUCLEOTIDE SEQUENCE</scope>
    <source>
        <strain evidence="9">211/11P</strain>
    </source>
</reference>
<dbReference type="InterPro" id="IPR046455">
    <property type="entry name" value="Sec7/BIG1-like_C"/>
</dbReference>
<gene>
    <name evidence="9" type="ORF">D9Q98_000517</name>
</gene>